<protein>
    <submittedName>
        <fullName evidence="1">Uncharacterized protein</fullName>
    </submittedName>
</protein>
<sequence>MADVASIIFLLDGARLVDKGKFSSARTARLWQAGRRRRVWDRGHRSHYFFGFHPRA</sequence>
<dbReference type="Proteomes" id="UP000269945">
    <property type="component" value="Unassembled WGS sequence"/>
</dbReference>
<evidence type="ECO:0000313" key="2">
    <source>
        <dbReference type="Proteomes" id="UP000269945"/>
    </source>
</evidence>
<name>A0A9X9MD51_GULGU</name>
<organism evidence="1 2">
    <name type="scientific">Gulo gulo</name>
    <name type="common">Wolverine</name>
    <name type="synonym">Gluton</name>
    <dbReference type="NCBI Taxonomy" id="48420"/>
    <lineage>
        <taxon>Eukaryota</taxon>
        <taxon>Metazoa</taxon>
        <taxon>Chordata</taxon>
        <taxon>Craniata</taxon>
        <taxon>Vertebrata</taxon>
        <taxon>Euteleostomi</taxon>
        <taxon>Mammalia</taxon>
        <taxon>Eutheria</taxon>
        <taxon>Laurasiatheria</taxon>
        <taxon>Carnivora</taxon>
        <taxon>Caniformia</taxon>
        <taxon>Musteloidea</taxon>
        <taxon>Mustelidae</taxon>
        <taxon>Guloninae</taxon>
        <taxon>Gulo</taxon>
    </lineage>
</organism>
<keyword evidence="2" id="KW-1185">Reference proteome</keyword>
<dbReference type="AlphaFoldDB" id="A0A9X9MD51"/>
<evidence type="ECO:0000313" key="1">
    <source>
        <dbReference type="EMBL" id="VCX42504.1"/>
    </source>
</evidence>
<reference evidence="1 2" key="1">
    <citation type="submission" date="2018-10" db="EMBL/GenBank/DDBJ databases">
        <authorList>
            <person name="Ekblom R."/>
            <person name="Jareborg N."/>
        </authorList>
    </citation>
    <scope>NUCLEOTIDE SEQUENCE [LARGE SCALE GENOMIC DNA]</scope>
    <source>
        <tissue evidence="1">Muscle</tissue>
    </source>
</reference>
<dbReference type="EMBL" id="CYRY02046720">
    <property type="protein sequence ID" value="VCX42504.1"/>
    <property type="molecule type" value="Genomic_DNA"/>
</dbReference>
<proteinExistence type="predicted"/>
<gene>
    <name evidence="1" type="ORF">BN2614_LOCUS1</name>
</gene>
<comment type="caution">
    <text evidence="1">The sequence shown here is derived from an EMBL/GenBank/DDBJ whole genome shotgun (WGS) entry which is preliminary data.</text>
</comment>
<accession>A0A9X9MD51</accession>